<dbReference type="GO" id="GO:0004197">
    <property type="term" value="F:cysteine-type endopeptidase activity"/>
    <property type="evidence" value="ECO:0007669"/>
    <property type="project" value="InterPro"/>
</dbReference>
<dbReference type="PANTHER" id="PTHR48104">
    <property type="entry name" value="METACASPASE-4"/>
    <property type="match status" value="1"/>
</dbReference>
<reference evidence="4 5" key="1">
    <citation type="submission" date="2022-09" db="EMBL/GenBank/DDBJ databases">
        <authorList>
            <person name="Palmer J.M."/>
        </authorList>
    </citation>
    <scope>NUCLEOTIDE SEQUENCE [LARGE SCALE GENOMIC DNA]</scope>
    <source>
        <strain evidence="4 5">DSM 7382</strain>
    </source>
</reference>
<dbReference type="Gene3D" id="3.40.50.12660">
    <property type="match status" value="1"/>
</dbReference>
<organism evidence="4 5">
    <name type="scientific">Cerrena zonata</name>
    <dbReference type="NCBI Taxonomy" id="2478898"/>
    <lineage>
        <taxon>Eukaryota</taxon>
        <taxon>Fungi</taxon>
        <taxon>Dikarya</taxon>
        <taxon>Basidiomycota</taxon>
        <taxon>Agaricomycotina</taxon>
        <taxon>Agaricomycetes</taxon>
        <taxon>Polyporales</taxon>
        <taxon>Cerrenaceae</taxon>
        <taxon>Cerrena</taxon>
    </lineage>
</organism>
<keyword evidence="5" id="KW-1185">Reference proteome</keyword>
<proteinExistence type="inferred from homology"/>
<evidence type="ECO:0000259" key="3">
    <source>
        <dbReference type="Pfam" id="PF00656"/>
    </source>
</evidence>
<dbReference type="AlphaFoldDB" id="A0AAW0FZF6"/>
<dbReference type="InterPro" id="IPR011600">
    <property type="entry name" value="Pept_C14_caspase"/>
</dbReference>
<name>A0AAW0FZF6_9APHY</name>
<evidence type="ECO:0000313" key="5">
    <source>
        <dbReference type="Proteomes" id="UP001385951"/>
    </source>
</evidence>
<evidence type="ECO:0000256" key="2">
    <source>
        <dbReference type="SAM" id="MobiDB-lite"/>
    </source>
</evidence>
<dbReference type="GO" id="GO:0005737">
    <property type="term" value="C:cytoplasm"/>
    <property type="evidence" value="ECO:0007669"/>
    <property type="project" value="TreeGrafter"/>
</dbReference>
<protein>
    <recommendedName>
        <fullName evidence="3">Peptidase C14 caspase domain-containing protein</fullName>
    </recommendedName>
</protein>
<dbReference type="InterPro" id="IPR050452">
    <property type="entry name" value="Metacaspase"/>
</dbReference>
<feature type="region of interest" description="Disordered" evidence="2">
    <location>
        <begin position="353"/>
        <end position="383"/>
    </location>
</feature>
<feature type="domain" description="Peptidase C14 caspase" evidence="3">
    <location>
        <begin position="44"/>
        <end position="337"/>
    </location>
</feature>
<gene>
    <name evidence="4" type="ORF">QCA50_011356</name>
</gene>
<dbReference type="Proteomes" id="UP001385951">
    <property type="component" value="Unassembled WGS sequence"/>
</dbReference>
<dbReference type="GO" id="GO:0006508">
    <property type="term" value="P:proteolysis"/>
    <property type="evidence" value="ECO:0007669"/>
    <property type="project" value="InterPro"/>
</dbReference>
<evidence type="ECO:0000313" key="4">
    <source>
        <dbReference type="EMBL" id="KAK7685492.1"/>
    </source>
</evidence>
<accession>A0AAW0FZF6</accession>
<comment type="caution">
    <text evidence="4">The sequence shown here is derived from an EMBL/GenBank/DDBJ whole genome shotgun (WGS) entry which is preliminary data.</text>
</comment>
<evidence type="ECO:0000256" key="1">
    <source>
        <dbReference type="ARBA" id="ARBA00009005"/>
    </source>
</evidence>
<dbReference type="Pfam" id="PF00656">
    <property type="entry name" value="Peptidase_C14"/>
    <property type="match status" value="1"/>
</dbReference>
<sequence length="413" mass="46813">MVTTSIAPRFKHAITFSLRLCRTRLGVPAVARSLRHLSTREGSRWALLVGIAYKHPAKHTPYDTLLQTHQDVAMFKTFLIERFGFNHNNIVVMTDDENTPEHLQPTRANIEREMGQLRRNARPGSSLVFLYSGHGDQVPTEVSEIEPDGLDEAIVPIDGNLLIDNNIHRLLVEGFPLGAKLTMLFDCCHSQSMADLKHNLCNKLVDLWPQVRIFFRVVSHFLLKIKHKEHARGNSAIGLTTILKYTAKFRRQLITRTSKKKPGSTVDQLVQATPICNGRCVRLKSLGQDVTSLSACRDEQFTMEYKSRTLTQAVITLFNDHTSSRQCPTYRQTLRALSTNAEGLVNTIHQWHHTDPHGRTVRPSMCRRDTEQTSSSPGHSRPCSVVFRRAQGWQPQLSSQEPLVMDAPFSLRL</sequence>
<comment type="similarity">
    <text evidence="1">Belongs to the peptidase C14B family.</text>
</comment>
<dbReference type="EMBL" id="JASBNA010000020">
    <property type="protein sequence ID" value="KAK7685492.1"/>
    <property type="molecule type" value="Genomic_DNA"/>
</dbReference>
<dbReference type="PANTHER" id="PTHR48104:SF30">
    <property type="entry name" value="METACASPASE-1"/>
    <property type="match status" value="1"/>
</dbReference>